<organism evidence="2 3">
    <name type="scientific">Ruegeria intermedia</name>
    <dbReference type="NCBI Taxonomy" id="996115"/>
    <lineage>
        <taxon>Bacteria</taxon>
        <taxon>Pseudomonadati</taxon>
        <taxon>Pseudomonadota</taxon>
        <taxon>Alphaproteobacteria</taxon>
        <taxon>Rhodobacterales</taxon>
        <taxon>Roseobacteraceae</taxon>
        <taxon>Ruegeria</taxon>
    </lineage>
</organism>
<dbReference type="InterPro" id="IPR046576">
    <property type="entry name" value="DUF6636"/>
</dbReference>
<evidence type="ECO:0000313" key="3">
    <source>
        <dbReference type="Proteomes" id="UP000325134"/>
    </source>
</evidence>
<accession>A0A1M4VKU3</accession>
<dbReference type="AlphaFoldDB" id="A0A1M4VKU3"/>
<evidence type="ECO:0000256" key="1">
    <source>
        <dbReference type="SAM" id="SignalP"/>
    </source>
</evidence>
<keyword evidence="3" id="KW-1185">Reference proteome</keyword>
<gene>
    <name evidence="2" type="ORF">SAMN05444279_106114</name>
</gene>
<name>A0A1M4VKU3_9RHOB</name>
<feature type="signal peptide" evidence="1">
    <location>
        <begin position="1"/>
        <end position="18"/>
    </location>
</feature>
<dbReference type="OrthoDB" id="495539at2"/>
<sequence length="135" mass="14965">MFRFFLGAVIFCASPAIADVWTFETPSENIQCSVGESAESSDIRCTIIERHGPPALPRPANCQSDWGHDFQMFDTGPVQMLCQPLNRNRDGFDRAEYGVTGRFGGFTCSSSTKGLECRNLDGHGFFLSRAVQQVF</sequence>
<dbReference type="RefSeq" id="WP_149775214.1">
    <property type="nucleotide sequence ID" value="NZ_FQVK01000006.1"/>
</dbReference>
<protein>
    <recommendedName>
        <fullName evidence="4">CVNH domain-containing protein</fullName>
    </recommendedName>
</protein>
<evidence type="ECO:0000313" key="2">
    <source>
        <dbReference type="EMBL" id="SHE69515.1"/>
    </source>
</evidence>
<dbReference type="Proteomes" id="UP000325134">
    <property type="component" value="Unassembled WGS sequence"/>
</dbReference>
<reference evidence="2 3" key="1">
    <citation type="submission" date="2016-11" db="EMBL/GenBank/DDBJ databases">
        <authorList>
            <person name="Varghese N."/>
            <person name="Submissions S."/>
        </authorList>
    </citation>
    <scope>NUCLEOTIDE SEQUENCE [LARGE SCALE GENOMIC DNA]</scope>
    <source>
        <strain evidence="2 3">DSM 29341</strain>
    </source>
</reference>
<dbReference type="EMBL" id="FQVK01000006">
    <property type="protein sequence ID" value="SHE69515.1"/>
    <property type="molecule type" value="Genomic_DNA"/>
</dbReference>
<evidence type="ECO:0008006" key="4">
    <source>
        <dbReference type="Google" id="ProtNLM"/>
    </source>
</evidence>
<feature type="chain" id="PRO_5012318845" description="CVNH domain-containing protein" evidence="1">
    <location>
        <begin position="19"/>
        <end position="135"/>
    </location>
</feature>
<dbReference type="Pfam" id="PF20341">
    <property type="entry name" value="DUF6636"/>
    <property type="match status" value="1"/>
</dbReference>
<proteinExistence type="predicted"/>
<keyword evidence="1" id="KW-0732">Signal</keyword>